<evidence type="ECO:0000313" key="4">
    <source>
        <dbReference type="EMBL" id="RFA16445.1"/>
    </source>
</evidence>
<keyword evidence="1" id="KW-0808">Transferase</keyword>
<protein>
    <recommendedName>
        <fullName evidence="6">Serine acetyltransferase</fullName>
    </recommendedName>
</protein>
<dbReference type="AlphaFoldDB" id="A0A3E0W3S1"/>
<keyword evidence="3" id="KW-0012">Acyltransferase</keyword>
<gene>
    <name evidence="4" type="ORF">B7R22_02870</name>
</gene>
<dbReference type="InterPro" id="IPR011004">
    <property type="entry name" value="Trimer_LpxA-like_sf"/>
</dbReference>
<dbReference type="SUPFAM" id="SSF51161">
    <property type="entry name" value="Trimeric LpxA-like enzymes"/>
    <property type="match status" value="1"/>
</dbReference>
<dbReference type="EMBL" id="NBXB01000011">
    <property type="protein sequence ID" value="RFA16445.1"/>
    <property type="molecule type" value="Genomic_DNA"/>
</dbReference>
<dbReference type="GO" id="GO:0016746">
    <property type="term" value="F:acyltransferase activity"/>
    <property type="evidence" value="ECO:0007669"/>
    <property type="project" value="UniProtKB-KW"/>
</dbReference>
<evidence type="ECO:0000256" key="1">
    <source>
        <dbReference type="ARBA" id="ARBA00022679"/>
    </source>
</evidence>
<dbReference type="OrthoDB" id="2643438at2"/>
<organism evidence="4 5">
    <name type="scientific">Subtercola boreus</name>
    <dbReference type="NCBI Taxonomy" id="120213"/>
    <lineage>
        <taxon>Bacteria</taxon>
        <taxon>Bacillati</taxon>
        <taxon>Actinomycetota</taxon>
        <taxon>Actinomycetes</taxon>
        <taxon>Micrococcales</taxon>
        <taxon>Microbacteriaceae</taxon>
        <taxon>Subtercola</taxon>
    </lineage>
</organism>
<dbReference type="PROSITE" id="PS00101">
    <property type="entry name" value="HEXAPEP_TRANSFERASES"/>
    <property type="match status" value="1"/>
</dbReference>
<evidence type="ECO:0000256" key="3">
    <source>
        <dbReference type="ARBA" id="ARBA00023315"/>
    </source>
</evidence>
<dbReference type="PANTHER" id="PTHR42811">
    <property type="entry name" value="SERINE ACETYLTRANSFERASE"/>
    <property type="match status" value="1"/>
</dbReference>
<accession>A0A3E0W3S1</accession>
<evidence type="ECO:0000313" key="5">
    <source>
        <dbReference type="Proteomes" id="UP000256541"/>
    </source>
</evidence>
<sequence>MGPGRVRGSGALTLTVSQSELPNAIRSRQDYLRFLEWDLRAHGLNRWRFYLVPQYPELHYQRVLRRTEYLRTLPGIVGKIRYSIQRVRLARLSVHTGISIPPGVFGPGLSIAHFGSIVVNDRARVGAWCRIHSGTNIGVNRGGVPELGSHVYIGPGAVLFGAITVGDSVVVGANAVVTEDVPSSVTVAGAPAKVIAERGSASSMPEWFPPYSS</sequence>
<name>A0A3E0W3S1_9MICO</name>
<proteinExistence type="predicted"/>
<keyword evidence="2" id="KW-0677">Repeat</keyword>
<reference evidence="4 5" key="1">
    <citation type="submission" date="2017-04" db="EMBL/GenBank/DDBJ databases">
        <title>Comparative genome analysis of Subtercola boreus.</title>
        <authorList>
            <person name="Cho Y.-J."/>
            <person name="Cho A."/>
            <person name="Kim O.-S."/>
            <person name="Lee J.-I."/>
        </authorList>
    </citation>
    <scope>NUCLEOTIDE SEQUENCE [LARGE SCALE GENOMIC DNA]</scope>
    <source>
        <strain evidence="4 5">P27479</strain>
    </source>
</reference>
<evidence type="ECO:0000256" key="2">
    <source>
        <dbReference type="ARBA" id="ARBA00022737"/>
    </source>
</evidence>
<dbReference type="Gene3D" id="2.160.10.10">
    <property type="entry name" value="Hexapeptide repeat proteins"/>
    <property type="match status" value="1"/>
</dbReference>
<dbReference type="CDD" id="cd03354">
    <property type="entry name" value="LbH_SAT"/>
    <property type="match status" value="1"/>
</dbReference>
<dbReference type="InterPro" id="IPR018357">
    <property type="entry name" value="Hexapep_transf_CS"/>
</dbReference>
<evidence type="ECO:0008006" key="6">
    <source>
        <dbReference type="Google" id="ProtNLM"/>
    </source>
</evidence>
<dbReference type="Proteomes" id="UP000256541">
    <property type="component" value="Unassembled WGS sequence"/>
</dbReference>
<comment type="caution">
    <text evidence="4">The sequence shown here is derived from an EMBL/GenBank/DDBJ whole genome shotgun (WGS) entry which is preliminary data.</text>
</comment>
<dbReference type="InterPro" id="IPR045304">
    <property type="entry name" value="LbH_SAT"/>
</dbReference>